<dbReference type="InterPro" id="IPR050491">
    <property type="entry name" value="AmpC-like"/>
</dbReference>
<reference evidence="2 3" key="1">
    <citation type="submission" date="2019-10" db="EMBL/GenBank/DDBJ databases">
        <title>Halotolerant bacteria associated to Saharan-endemic halophytes Stipa tenacissima L. and Atriplex halimus L mitigate salt stress and promote growth of tomato plants.</title>
        <authorList>
            <person name="Dif G."/>
        </authorList>
    </citation>
    <scope>NUCLEOTIDE SEQUENCE [LARGE SCALE GENOMIC DNA]</scope>
    <source>
        <strain evidence="2 3">IS26</strain>
    </source>
</reference>
<dbReference type="Pfam" id="PF00144">
    <property type="entry name" value="Beta-lactamase"/>
    <property type="match status" value="1"/>
</dbReference>
<organism evidence="2 3">
    <name type="scientific">Stenotrophomonas rhizophila</name>
    <dbReference type="NCBI Taxonomy" id="216778"/>
    <lineage>
        <taxon>Bacteria</taxon>
        <taxon>Pseudomonadati</taxon>
        <taxon>Pseudomonadota</taxon>
        <taxon>Gammaproteobacteria</taxon>
        <taxon>Lysobacterales</taxon>
        <taxon>Lysobacteraceae</taxon>
        <taxon>Stenotrophomonas</taxon>
    </lineage>
</organism>
<proteinExistence type="predicted"/>
<accession>A0A7V8CDX9</accession>
<dbReference type="InterPro" id="IPR012338">
    <property type="entry name" value="Beta-lactam/transpept-like"/>
</dbReference>
<gene>
    <name evidence="2" type="ORF">F9K92_15910</name>
</gene>
<dbReference type="EMBL" id="WELC01000023">
    <property type="protein sequence ID" value="KAB7628929.1"/>
    <property type="molecule type" value="Genomic_DNA"/>
</dbReference>
<evidence type="ECO:0000313" key="2">
    <source>
        <dbReference type="EMBL" id="KAB7628929.1"/>
    </source>
</evidence>
<dbReference type="GO" id="GO:0016787">
    <property type="term" value="F:hydrolase activity"/>
    <property type="evidence" value="ECO:0007669"/>
    <property type="project" value="UniProtKB-KW"/>
</dbReference>
<dbReference type="PANTHER" id="PTHR46825:SF9">
    <property type="entry name" value="BETA-LACTAMASE-RELATED DOMAIN-CONTAINING PROTEIN"/>
    <property type="match status" value="1"/>
</dbReference>
<dbReference type="AlphaFoldDB" id="A0A7V8CDX9"/>
<protein>
    <submittedName>
        <fullName evidence="2">Serine hydrolase</fullName>
    </submittedName>
</protein>
<evidence type="ECO:0000313" key="3">
    <source>
        <dbReference type="Proteomes" id="UP000449004"/>
    </source>
</evidence>
<feature type="domain" description="Beta-lactamase-related" evidence="1">
    <location>
        <begin position="58"/>
        <end position="372"/>
    </location>
</feature>
<keyword evidence="2" id="KW-0378">Hydrolase</keyword>
<dbReference type="Proteomes" id="UP000449004">
    <property type="component" value="Unassembled WGS sequence"/>
</dbReference>
<evidence type="ECO:0000259" key="1">
    <source>
        <dbReference type="Pfam" id="PF00144"/>
    </source>
</evidence>
<dbReference type="Gene3D" id="3.40.710.10">
    <property type="entry name" value="DD-peptidase/beta-lactamase superfamily"/>
    <property type="match status" value="1"/>
</dbReference>
<dbReference type="SUPFAM" id="SSF56601">
    <property type="entry name" value="beta-lactamase/transpeptidase-like"/>
    <property type="match status" value="1"/>
</dbReference>
<dbReference type="PANTHER" id="PTHR46825">
    <property type="entry name" value="D-ALANYL-D-ALANINE-CARBOXYPEPTIDASE/ENDOPEPTIDASE AMPH"/>
    <property type="match status" value="1"/>
</dbReference>
<dbReference type="InterPro" id="IPR001466">
    <property type="entry name" value="Beta-lactam-related"/>
</dbReference>
<comment type="caution">
    <text evidence="2">The sequence shown here is derived from an EMBL/GenBank/DDBJ whole genome shotgun (WGS) entry which is preliminary data.</text>
</comment>
<name>A0A7V8CDX9_9GAMM</name>
<sequence>MGDSYMRTRYLRIVAGGLVAAIAICGGASASSTLPALQSGGGGGNAADLDPAVTRRIDADVQQVMQRFQVPGAAIAVIVDGKPLYSRAYGLRDRERALPVRTDTPFEIGSITKQFTAAAIVQLQEAGKVQLDDPLARYLPHAPHASEVTLRHLLTHTSGLHEYFDGPEAEVDDLVTRPIDFDDLIARIAGQPLDFPPGTRWSYSNTGYALLGKVIETVSGEHYRDYLQQHMLAPLGMTHTFTLADSDRLAGMAVGYRHEQGALQRSPYFHPDWSGAAGFLVSTLDDLARWDAALSGGKVVSAAGYAQMKTSFATADGKPVGYGLGLFVDAVYGQARVGHTGGAQGFTTADEYYPDHGLRILAFTNLGDKKPEAGVTMTNLVFAALHPDIVAAWERPVAGEVAAVRDSAKASFRQLQNGTDYSAFSDDLRGKLAAGIGAGLMSSVGPYGEPTDMVFKGTSQGEKGTLYSYVAEFGPGAFVGYTVRLDETGHVAGFAIE</sequence>